<evidence type="ECO:0000256" key="1">
    <source>
        <dbReference type="SAM" id="MobiDB-lite"/>
    </source>
</evidence>
<accession>A0A9P6KVN9</accession>
<feature type="region of interest" description="Disordered" evidence="1">
    <location>
        <begin position="90"/>
        <end position="116"/>
    </location>
</feature>
<sequence>MRQICRNTNQQGRKGSRNGGPGGVECASWVNRHLRRRLEIGRSVECRLVRDGADGSPHTLGARMLIIVRYAALTASTSLHPRLRAGSISRLVHRRRPDTPYEGMRDQAAEPVKTTV</sequence>
<reference evidence="2" key="1">
    <citation type="journal article" date="2020" name="Mol. Plant Microbe Interact.">
        <title>Genome Sequence of the Biocontrol Agent Coniothyrium minitans strain Conio (IMI 134523).</title>
        <authorList>
            <person name="Patel D."/>
            <person name="Shittu T.A."/>
            <person name="Baroncelli R."/>
            <person name="Muthumeenakshi S."/>
            <person name="Osborne T.H."/>
            <person name="Janganan T.K."/>
            <person name="Sreenivasaprasad S."/>
        </authorList>
    </citation>
    <scope>NUCLEOTIDE SEQUENCE</scope>
    <source>
        <strain evidence="2">Conio</strain>
    </source>
</reference>
<keyword evidence="3" id="KW-1185">Reference proteome</keyword>
<gene>
    <name evidence="2" type="ORF">PMIN01_00171</name>
</gene>
<feature type="compositionally biased region" description="Basic and acidic residues" evidence="1">
    <location>
        <begin position="97"/>
        <end position="108"/>
    </location>
</feature>
<evidence type="ECO:0000313" key="2">
    <source>
        <dbReference type="EMBL" id="KAF9740632.1"/>
    </source>
</evidence>
<dbReference type="EMBL" id="WJXW01000001">
    <property type="protein sequence ID" value="KAF9740632.1"/>
    <property type="molecule type" value="Genomic_DNA"/>
</dbReference>
<dbReference type="AlphaFoldDB" id="A0A9P6KVN9"/>
<feature type="region of interest" description="Disordered" evidence="1">
    <location>
        <begin position="1"/>
        <end position="23"/>
    </location>
</feature>
<feature type="compositionally biased region" description="Polar residues" evidence="1">
    <location>
        <begin position="1"/>
        <end position="11"/>
    </location>
</feature>
<protein>
    <submittedName>
        <fullName evidence="2">Uncharacterized protein</fullName>
    </submittedName>
</protein>
<dbReference type="Proteomes" id="UP000756921">
    <property type="component" value="Unassembled WGS sequence"/>
</dbReference>
<proteinExistence type="predicted"/>
<name>A0A9P6KVN9_9PLEO</name>
<comment type="caution">
    <text evidence="2">The sequence shown here is derived from an EMBL/GenBank/DDBJ whole genome shotgun (WGS) entry which is preliminary data.</text>
</comment>
<evidence type="ECO:0000313" key="3">
    <source>
        <dbReference type="Proteomes" id="UP000756921"/>
    </source>
</evidence>
<organism evidence="2 3">
    <name type="scientific">Paraphaeosphaeria minitans</name>
    <dbReference type="NCBI Taxonomy" id="565426"/>
    <lineage>
        <taxon>Eukaryota</taxon>
        <taxon>Fungi</taxon>
        <taxon>Dikarya</taxon>
        <taxon>Ascomycota</taxon>
        <taxon>Pezizomycotina</taxon>
        <taxon>Dothideomycetes</taxon>
        <taxon>Pleosporomycetidae</taxon>
        <taxon>Pleosporales</taxon>
        <taxon>Massarineae</taxon>
        <taxon>Didymosphaeriaceae</taxon>
        <taxon>Paraphaeosphaeria</taxon>
    </lineage>
</organism>